<dbReference type="Gene3D" id="1.10.510.10">
    <property type="entry name" value="Transferase(Phosphotransferase) domain 1"/>
    <property type="match status" value="1"/>
</dbReference>
<evidence type="ECO:0000313" key="8">
    <source>
        <dbReference type="EMBL" id="KAE9994453.1"/>
    </source>
</evidence>
<dbReference type="CDD" id="cd13981">
    <property type="entry name" value="STKc_Bub1_BubR1"/>
    <property type="match status" value="1"/>
</dbReference>
<feature type="compositionally biased region" description="Acidic residues" evidence="5">
    <location>
        <begin position="907"/>
        <end position="923"/>
    </location>
</feature>
<dbReference type="PANTHER" id="PTHR14030:SF4">
    <property type="entry name" value="BUB1 KINASE, ISOFORM A-RELATED"/>
    <property type="match status" value="1"/>
</dbReference>
<evidence type="ECO:0000259" key="7">
    <source>
        <dbReference type="PROSITE" id="PS51489"/>
    </source>
</evidence>
<dbReference type="PROSITE" id="PS50011">
    <property type="entry name" value="PROTEIN_KINASE_DOM"/>
    <property type="match status" value="1"/>
</dbReference>
<dbReference type="SMART" id="SM00777">
    <property type="entry name" value="Mad3_BUB1_I"/>
    <property type="match status" value="1"/>
</dbReference>
<dbReference type="Pfam" id="PF00069">
    <property type="entry name" value="Pkinase"/>
    <property type="match status" value="1"/>
</dbReference>
<dbReference type="EMBL" id="WNWR01000007">
    <property type="protein sequence ID" value="KAE9994453.1"/>
    <property type="molecule type" value="Genomic_DNA"/>
</dbReference>
<dbReference type="InterPro" id="IPR011009">
    <property type="entry name" value="Kinase-like_dom_sf"/>
</dbReference>
<dbReference type="InterPro" id="IPR012572">
    <property type="entry name" value="Mad3/Bub1_II"/>
</dbReference>
<keyword evidence="2" id="KW-0158">Chromosome</keyword>
<protein>
    <submittedName>
        <fullName evidence="8">Uncharacterized protein</fullName>
    </submittedName>
</protein>
<feature type="compositionally biased region" description="Polar residues" evidence="5">
    <location>
        <begin position="961"/>
        <end position="971"/>
    </location>
</feature>
<dbReference type="GO" id="GO:0005634">
    <property type="term" value="C:nucleus"/>
    <property type="evidence" value="ECO:0007669"/>
    <property type="project" value="TreeGrafter"/>
</dbReference>
<gene>
    <name evidence="8" type="ORF">EG327_010079</name>
</gene>
<name>A0A8H3VV99_VENIN</name>
<comment type="subcellular location">
    <subcellularLocation>
        <location evidence="1">Chromosome</location>
        <location evidence="1">Centromere</location>
        <location evidence="1">Kinetochore</location>
    </subcellularLocation>
</comment>
<dbReference type="PROSITE" id="PS00108">
    <property type="entry name" value="PROTEIN_KINASE_ST"/>
    <property type="match status" value="1"/>
</dbReference>
<feature type="region of interest" description="Disordered" evidence="5">
    <location>
        <begin position="556"/>
        <end position="607"/>
    </location>
</feature>
<dbReference type="PANTHER" id="PTHR14030">
    <property type="entry name" value="MITOTIC CHECKPOINT SERINE/THREONINE-PROTEIN KINASE BUB1"/>
    <property type="match status" value="1"/>
</dbReference>
<dbReference type="Pfam" id="PF08171">
    <property type="entry name" value="Mad3_BUB1_II"/>
    <property type="match status" value="1"/>
</dbReference>
<feature type="region of interest" description="Disordered" evidence="5">
    <location>
        <begin position="1097"/>
        <end position="1126"/>
    </location>
</feature>
<dbReference type="GO" id="GO:0000776">
    <property type="term" value="C:kinetochore"/>
    <property type="evidence" value="ECO:0007669"/>
    <property type="project" value="UniProtKB-KW"/>
</dbReference>
<feature type="region of interest" description="Disordered" evidence="5">
    <location>
        <begin position="812"/>
        <end position="1035"/>
    </location>
</feature>
<dbReference type="SMART" id="SM00220">
    <property type="entry name" value="S_TKc"/>
    <property type="match status" value="1"/>
</dbReference>
<evidence type="ECO:0000256" key="4">
    <source>
        <dbReference type="ARBA" id="ARBA00023328"/>
    </source>
</evidence>
<dbReference type="PROSITE" id="PS51489">
    <property type="entry name" value="BUB1_N"/>
    <property type="match status" value="1"/>
</dbReference>
<feature type="compositionally biased region" description="Basic and acidic residues" evidence="5">
    <location>
        <begin position="217"/>
        <end position="267"/>
    </location>
</feature>
<dbReference type="InterPro" id="IPR013212">
    <property type="entry name" value="Mad3/Bub1_I"/>
</dbReference>
<dbReference type="InterPro" id="IPR000719">
    <property type="entry name" value="Prot_kinase_dom"/>
</dbReference>
<organism evidence="8 9">
    <name type="scientific">Venturia inaequalis</name>
    <name type="common">Apple scab fungus</name>
    <dbReference type="NCBI Taxonomy" id="5025"/>
    <lineage>
        <taxon>Eukaryota</taxon>
        <taxon>Fungi</taxon>
        <taxon>Dikarya</taxon>
        <taxon>Ascomycota</taxon>
        <taxon>Pezizomycotina</taxon>
        <taxon>Dothideomycetes</taxon>
        <taxon>Pleosporomycetidae</taxon>
        <taxon>Venturiales</taxon>
        <taxon>Venturiaceae</taxon>
        <taxon>Venturia</taxon>
    </lineage>
</organism>
<feature type="compositionally biased region" description="Polar residues" evidence="5">
    <location>
        <begin position="875"/>
        <end position="885"/>
    </location>
</feature>
<dbReference type="InterPro" id="IPR008271">
    <property type="entry name" value="Ser/Thr_kinase_AS"/>
</dbReference>
<keyword evidence="4" id="KW-0137">Centromere</keyword>
<accession>A0A8H3VV99</accession>
<dbReference type="GO" id="GO:0051754">
    <property type="term" value="P:meiotic sister chromatid cohesion, centromeric"/>
    <property type="evidence" value="ECO:0007669"/>
    <property type="project" value="TreeGrafter"/>
</dbReference>
<dbReference type="Pfam" id="PF08311">
    <property type="entry name" value="Mad3_BUB1_I"/>
    <property type="match status" value="1"/>
</dbReference>
<dbReference type="Gene3D" id="1.25.40.430">
    <property type="match status" value="1"/>
</dbReference>
<evidence type="ECO:0000256" key="1">
    <source>
        <dbReference type="ARBA" id="ARBA00004629"/>
    </source>
</evidence>
<evidence type="ECO:0000256" key="5">
    <source>
        <dbReference type="SAM" id="MobiDB-lite"/>
    </source>
</evidence>
<feature type="region of interest" description="Disordered" evidence="5">
    <location>
        <begin position="217"/>
        <end position="301"/>
    </location>
</feature>
<evidence type="ECO:0000256" key="3">
    <source>
        <dbReference type="ARBA" id="ARBA00022838"/>
    </source>
</evidence>
<evidence type="ECO:0000259" key="6">
    <source>
        <dbReference type="PROSITE" id="PS50011"/>
    </source>
</evidence>
<keyword evidence="9" id="KW-1185">Reference proteome</keyword>
<feature type="region of interest" description="Disordered" evidence="5">
    <location>
        <begin position="523"/>
        <end position="543"/>
    </location>
</feature>
<dbReference type="GO" id="GO:0032991">
    <property type="term" value="C:protein-containing complex"/>
    <property type="evidence" value="ECO:0007669"/>
    <property type="project" value="UniProtKB-ARBA"/>
</dbReference>
<dbReference type="FunFam" id="1.25.40.430:FF:000003">
    <property type="entry name" value="Checkpoint serine/threonine-protein kinase BUB1"/>
    <property type="match status" value="1"/>
</dbReference>
<evidence type="ECO:0000313" key="9">
    <source>
        <dbReference type="Proteomes" id="UP000490939"/>
    </source>
</evidence>
<feature type="compositionally biased region" description="Basic and acidic residues" evidence="5">
    <location>
        <begin position="826"/>
        <end position="851"/>
    </location>
</feature>
<reference evidence="8 9" key="1">
    <citation type="submission" date="2019-07" db="EMBL/GenBank/DDBJ databases">
        <title>Venturia inaequalis Genome Resource.</title>
        <authorList>
            <person name="Lichtner F.J."/>
        </authorList>
    </citation>
    <scope>NUCLEOTIDE SEQUENCE [LARGE SCALE GENOMIC DNA]</scope>
    <source>
        <strain evidence="8 9">DMI_063113</strain>
    </source>
</reference>
<feature type="compositionally biased region" description="Basic residues" evidence="5">
    <location>
        <begin position="291"/>
        <end position="300"/>
    </location>
</feature>
<feature type="compositionally biased region" description="Basic and acidic residues" evidence="5">
    <location>
        <begin position="974"/>
        <end position="985"/>
    </location>
</feature>
<feature type="domain" description="Protein kinase" evidence="6">
    <location>
        <begin position="1229"/>
        <end position="1570"/>
    </location>
</feature>
<feature type="compositionally biased region" description="Basic and acidic residues" evidence="5">
    <location>
        <begin position="279"/>
        <end position="290"/>
    </location>
</feature>
<comment type="caution">
    <text evidence="8">The sequence shown here is derived from an EMBL/GenBank/DDBJ whole genome shotgun (WGS) entry which is preliminary data.</text>
</comment>
<dbReference type="SUPFAM" id="SSF56112">
    <property type="entry name" value="Protein kinase-like (PK-like)"/>
    <property type="match status" value="1"/>
</dbReference>
<sequence>MTSLDPIILAKSTLVAAHLCEDYLACNTLPIDDVPFQNHPHFPQEQKSTIMSLFKGYFKAEQHNQLAASPNMNRLAIGAGILVTATAMGPGISCFLPVRNLSHEIQKIRKRTGVRSIFDVALKLTTTYILPTTFGGLAVTVGIMNVAWTANVISEIELEGAMKVKDAIGLMGVLGLTVWTSIEAIRWLKWAPPYEVDDAEARERERQYEMDALRREREVEEQRIRHEQESKMARIRAEHEAKMSKLQQEDEKKREAKREAKKADRTSYRPAGSLSGFFESKDKESKEKKEKKPSRSRKAKSLMLLHLTTTPPYAIRQRRPEVTAIMADNGDLIDFTAIETQKENIQSLPGGRSAKNLHAILAPLAAQKSPPLSDTQKIKDTMAKEFEKELVAADESDDPLDIYDRYIRWTMDAYPTAQATKESPLLPLLERATDTFLKSSLYKSDPRYLKMWLLRIRLFSDSPREMYAILARNGVGETLALFYEEFAAWLETVGRWAQAEEVYASGVDKKARPLERLIRKYGEFQHRRETQTQQDDGPSSPALPMVRAALGVKADPFASTPTEHDPQARDRVAKPTKSGKKLAIFSDDDAGSAPGSSSSNQGWDSIGSLNERKKENTYEAQPWAGQKLDGGKRVVSGPKLMIFKASSALNDGRSYFSTRVHEQQRTVNPDNGRHTQMVVDLESLYPDGDDTTGNEYCVEELRARHRGWLNRDWRKPRAHVTKSKPFAPKPAMVSPPEETLIEIKDPAKIEISEVPQSSKPPPKKMPIFTDSGSMKPPPKKMSIFADAETSKQPSKKMPIFEDIDTSKAPVKIPIFDDENAPQPRLDGAKRKARREEKANRTRKLEILEVKAEPQTIQTNLDSPSGPKKLRRTKSVEPTMTINTKEAMSEVYDIFNQTLTDVTKEQSEDGESQGDSDDDDDYISEGESTGTGRISGAESEYADDETEANFTESKTLDVTAVSIDNTQDSGWSEFTEVKELPPRNKDDEDNEEDKETTENTTDELTTPTSPIYDAENGGLHNGFPTIGEPDRASHSFGNYHRGQNRLPFMTPIVEKTESSIGALTQAAAFADKDKDYFNTKTPSRQKGYTSTIPELEHWSSPLLPTATNNDNEDDKENPPQPAMPKFVKPRVPLKSVPYARKEIPPTRALVGPIIKDLQCNPIDEGLHKQILSHIQPPIESYTGYFDHRGQSYKMGSKIRNFTKLAKAKGEKTMSLVAPPIVNLPGAARQYTVRRELGKGAFAPVYLVDSIRVTDDDENSPACMGQGDFGVQRNDQEAIKMEDPPSAWEFYIIQQARRRLGATRPTESIVDAYEMHLFDDECYLIEEFRNQGTLLDLVNICRSEGNGGVMDEQLVMFFTIELFRTVEALHAKGVIHGDIKVDNVLVRLNILPNDGALSSRYSPSGMGSWGEKGITLIDFGRGIDMKAFDPSVQFIADWKTSDADCAEMREMRPWTYQVDYHGLAGVVHSLLYGKYLETIADKSQSVGATKTYRVRESLKRYWQTGIWSEVFGLLLNPGLHLEGEEGKKLPVLNGMKVVREKMEGYLEENCEKGTGLKGLLKRIEGKIGEKKK</sequence>
<evidence type="ECO:0000256" key="2">
    <source>
        <dbReference type="ARBA" id="ARBA00022454"/>
    </source>
</evidence>
<proteinExistence type="predicted"/>
<feature type="compositionally biased region" description="Basic and acidic residues" evidence="5">
    <location>
        <begin position="562"/>
        <end position="573"/>
    </location>
</feature>
<dbReference type="Proteomes" id="UP000490939">
    <property type="component" value="Unassembled WGS sequence"/>
</dbReference>
<dbReference type="GO" id="GO:0007094">
    <property type="term" value="P:mitotic spindle assembly checkpoint signaling"/>
    <property type="evidence" value="ECO:0007669"/>
    <property type="project" value="InterPro"/>
</dbReference>
<dbReference type="GO" id="GO:0004672">
    <property type="term" value="F:protein kinase activity"/>
    <property type="evidence" value="ECO:0007669"/>
    <property type="project" value="InterPro"/>
</dbReference>
<feature type="domain" description="BUB1 N-terminal" evidence="7">
    <location>
        <begin position="386"/>
        <end position="545"/>
    </location>
</feature>
<dbReference type="InterPro" id="IPR015661">
    <property type="entry name" value="Bub1/Mad3"/>
</dbReference>
<keyword evidence="3" id="KW-0995">Kinetochore</keyword>
<dbReference type="GO" id="GO:0005524">
    <property type="term" value="F:ATP binding"/>
    <property type="evidence" value="ECO:0007669"/>
    <property type="project" value="InterPro"/>
</dbReference>